<dbReference type="GO" id="GO:0016616">
    <property type="term" value="F:oxidoreductase activity, acting on the CH-OH group of donors, NAD or NADP as acceptor"/>
    <property type="evidence" value="ECO:0007669"/>
    <property type="project" value="TreeGrafter"/>
</dbReference>
<evidence type="ECO:0000313" key="3">
    <source>
        <dbReference type="EMBL" id="SNR30758.1"/>
    </source>
</evidence>
<keyword evidence="4" id="KW-1185">Reference proteome</keyword>
<proteinExistence type="inferred from homology"/>
<organism evidence="3 4">
    <name type="scientific">Lutibacter flavus</name>
    <dbReference type="NCBI Taxonomy" id="691689"/>
    <lineage>
        <taxon>Bacteria</taxon>
        <taxon>Pseudomonadati</taxon>
        <taxon>Bacteroidota</taxon>
        <taxon>Flavobacteriia</taxon>
        <taxon>Flavobacteriales</taxon>
        <taxon>Flavobacteriaceae</taxon>
        <taxon>Lutibacter</taxon>
    </lineage>
</organism>
<dbReference type="PANTHER" id="PTHR42760">
    <property type="entry name" value="SHORT-CHAIN DEHYDROGENASES/REDUCTASES FAMILY MEMBER"/>
    <property type="match status" value="1"/>
</dbReference>
<dbReference type="EMBL" id="FZNX01000001">
    <property type="protein sequence ID" value="SNR30758.1"/>
    <property type="molecule type" value="Genomic_DNA"/>
</dbReference>
<dbReference type="PROSITE" id="PS00061">
    <property type="entry name" value="ADH_SHORT"/>
    <property type="match status" value="1"/>
</dbReference>
<dbReference type="PRINTS" id="PR00080">
    <property type="entry name" value="SDRFAMILY"/>
</dbReference>
<dbReference type="SUPFAM" id="SSF51735">
    <property type="entry name" value="NAD(P)-binding Rossmann-fold domains"/>
    <property type="match status" value="1"/>
</dbReference>
<dbReference type="PRINTS" id="PR00081">
    <property type="entry name" value="GDHRDH"/>
</dbReference>
<evidence type="ECO:0000256" key="1">
    <source>
        <dbReference type="ARBA" id="ARBA00006484"/>
    </source>
</evidence>
<comment type="similarity">
    <text evidence="1">Belongs to the short-chain dehydrogenases/reductases (SDR) family.</text>
</comment>
<dbReference type="Pfam" id="PF13561">
    <property type="entry name" value="adh_short_C2"/>
    <property type="match status" value="1"/>
</dbReference>
<dbReference type="Gene3D" id="3.40.50.720">
    <property type="entry name" value="NAD(P)-binding Rossmann-like Domain"/>
    <property type="match status" value="1"/>
</dbReference>
<dbReference type="RefSeq" id="WP_089376496.1">
    <property type="nucleotide sequence ID" value="NZ_FZNX01000001.1"/>
</dbReference>
<keyword evidence="2" id="KW-0560">Oxidoreductase</keyword>
<dbReference type="InterPro" id="IPR002347">
    <property type="entry name" value="SDR_fam"/>
</dbReference>
<evidence type="ECO:0000313" key="4">
    <source>
        <dbReference type="Proteomes" id="UP000198412"/>
    </source>
</evidence>
<reference evidence="4" key="1">
    <citation type="submission" date="2017-06" db="EMBL/GenBank/DDBJ databases">
        <authorList>
            <person name="Varghese N."/>
            <person name="Submissions S."/>
        </authorList>
    </citation>
    <scope>NUCLEOTIDE SEQUENCE [LARGE SCALE GENOMIC DNA]</scope>
    <source>
        <strain evidence="4">DSM 27993</strain>
    </source>
</reference>
<accession>A0A238V965</accession>
<dbReference type="AlphaFoldDB" id="A0A238V965"/>
<sequence length="270" mass="28755">MIEHNYKNKVAIITGGGGSLGGAMAKGLALEGIKVVLIGRTLSSLQIKTEDINNLGGQAIAMTADVLDLKKLEDVRKAILDKWGGIDILVNAAGGNLKGATIMPEDNFFDINLNDFNSVTDLNLNGTLLPTIVFGSEIAKQKNGNIINISSITAQHVLTRVVGYSAAKAAIENFTKWLAIEMTLKHNNNTRVNAIAPGFFIGNQNKSLLLNNDGSLTERGKTIVKNTPMKRFGKPEELVSTLLWLCSDASSFVNGIVVPVDGGFSAFSGV</sequence>
<name>A0A238V965_9FLAO</name>
<dbReference type="PANTHER" id="PTHR42760:SF115">
    <property type="entry name" value="3-OXOACYL-[ACYL-CARRIER-PROTEIN] REDUCTASE FABG"/>
    <property type="match status" value="1"/>
</dbReference>
<dbReference type="InterPro" id="IPR020904">
    <property type="entry name" value="Sc_DH/Rdtase_CS"/>
</dbReference>
<evidence type="ECO:0000256" key="2">
    <source>
        <dbReference type="ARBA" id="ARBA00023002"/>
    </source>
</evidence>
<dbReference type="OrthoDB" id="9803333at2"/>
<gene>
    <name evidence="3" type="ORF">SAMN04488111_0118</name>
</gene>
<dbReference type="InterPro" id="IPR036291">
    <property type="entry name" value="NAD(P)-bd_dom_sf"/>
</dbReference>
<dbReference type="Proteomes" id="UP000198412">
    <property type="component" value="Unassembled WGS sequence"/>
</dbReference>
<protein>
    <submittedName>
        <fullName evidence="3">NAD(P)-dependent dehydrogenase, short-chain alcohol dehydrogenase family</fullName>
    </submittedName>
</protein>
<dbReference type="FunFam" id="3.40.50.720:FF:000084">
    <property type="entry name" value="Short-chain dehydrogenase reductase"/>
    <property type="match status" value="1"/>
</dbReference>
<dbReference type="NCBIfam" id="NF006132">
    <property type="entry name" value="PRK08277.1"/>
    <property type="match status" value="1"/>
</dbReference>